<evidence type="ECO:0000256" key="1">
    <source>
        <dbReference type="SAM" id="SignalP"/>
    </source>
</evidence>
<evidence type="ECO:0000313" key="2">
    <source>
        <dbReference type="EMBL" id="PVX73601.1"/>
    </source>
</evidence>
<comment type="caution">
    <text evidence="2">The sequence shown here is derived from an EMBL/GenBank/DDBJ whole genome shotgun (WGS) entry which is preliminary data.</text>
</comment>
<dbReference type="EMBL" id="QEOB01000021">
    <property type="protein sequence ID" value="PVX73601.1"/>
    <property type="molecule type" value="Genomic_DNA"/>
</dbReference>
<proteinExistence type="predicted"/>
<gene>
    <name evidence="2" type="ORF">C7402_12194</name>
</gene>
<feature type="signal peptide" evidence="1">
    <location>
        <begin position="1"/>
        <end position="23"/>
    </location>
</feature>
<sequence length="158" mass="16631">MDRRAFLRDAGAMALGAACQAHAFPQAFVAATPHANGMWNTANMANIAVFDPTLAQGRSLVREAARVGCVALSLAGSVSDPVDRANHLAVNDDIGRLWHAGLAWRLPPGAVVVGALRPSDRFVLARLAAAQRVTLIDFAGFGRLCAAKSDSPDCARRT</sequence>
<keyword evidence="3" id="KW-1185">Reference proteome</keyword>
<protein>
    <recommendedName>
        <fullName evidence="4">TAT (Twin-arginine translocation) pathway-exported protein</fullName>
    </recommendedName>
</protein>
<feature type="chain" id="PRO_5045658549" description="TAT (Twin-arginine translocation) pathway-exported protein" evidence="1">
    <location>
        <begin position="24"/>
        <end position="158"/>
    </location>
</feature>
<reference evidence="2 3" key="1">
    <citation type="submission" date="2018-05" db="EMBL/GenBank/DDBJ databases">
        <title>Genomic Encyclopedia of Type Strains, Phase IV (KMG-V): Genome sequencing to study the core and pangenomes of soil and plant-associated prokaryotes.</title>
        <authorList>
            <person name="Whitman W."/>
        </authorList>
    </citation>
    <scope>NUCLEOTIDE SEQUENCE [LARGE SCALE GENOMIC DNA]</scope>
    <source>
        <strain evidence="2 3">SCZa-39</strain>
    </source>
</reference>
<evidence type="ECO:0008006" key="4">
    <source>
        <dbReference type="Google" id="ProtNLM"/>
    </source>
</evidence>
<accession>A0ABX5KG22</accession>
<organism evidence="2 3">
    <name type="scientific">Paraburkholderia unamae</name>
    <dbReference type="NCBI Taxonomy" id="219649"/>
    <lineage>
        <taxon>Bacteria</taxon>
        <taxon>Pseudomonadati</taxon>
        <taxon>Pseudomonadota</taxon>
        <taxon>Betaproteobacteria</taxon>
        <taxon>Burkholderiales</taxon>
        <taxon>Burkholderiaceae</taxon>
        <taxon>Paraburkholderia</taxon>
    </lineage>
</organism>
<name>A0ABX5KG22_9BURK</name>
<keyword evidence="1" id="KW-0732">Signal</keyword>
<evidence type="ECO:0000313" key="3">
    <source>
        <dbReference type="Proteomes" id="UP000245712"/>
    </source>
</evidence>
<dbReference type="Proteomes" id="UP000245712">
    <property type="component" value="Unassembled WGS sequence"/>
</dbReference>